<dbReference type="EMBL" id="JBHTMB010000283">
    <property type="protein sequence ID" value="MFD1237339.1"/>
    <property type="molecule type" value="Genomic_DNA"/>
</dbReference>
<evidence type="ECO:0000313" key="2">
    <source>
        <dbReference type="EMBL" id="MFD1237339.1"/>
    </source>
</evidence>
<evidence type="ECO:0000256" key="1">
    <source>
        <dbReference type="SAM" id="MobiDB-lite"/>
    </source>
</evidence>
<gene>
    <name evidence="2" type="ORF">ACFQ34_28985</name>
</gene>
<dbReference type="RefSeq" id="WP_346093859.1">
    <property type="nucleotide sequence ID" value="NZ_BAABKS010000082.1"/>
</dbReference>
<evidence type="ECO:0000313" key="3">
    <source>
        <dbReference type="Proteomes" id="UP001597182"/>
    </source>
</evidence>
<sequence length="90" mass="9319">MADPFGDRGVEGGDPVGHVVHEPGTLRLRGRHLGPEKDQLARSFGDPDVVGGCRQEAAADRVAVDARDGDRPGLADGTFAEAGGLSPGFR</sequence>
<name>A0ABW3VQ70_9PSEU</name>
<proteinExistence type="predicted"/>
<feature type="region of interest" description="Disordered" evidence="1">
    <location>
        <begin position="1"/>
        <end position="24"/>
    </location>
</feature>
<reference evidence="3" key="1">
    <citation type="journal article" date="2019" name="Int. J. Syst. Evol. Microbiol.">
        <title>The Global Catalogue of Microorganisms (GCM) 10K type strain sequencing project: providing services to taxonomists for standard genome sequencing and annotation.</title>
        <authorList>
            <consortium name="The Broad Institute Genomics Platform"/>
            <consortium name="The Broad Institute Genome Sequencing Center for Infectious Disease"/>
            <person name="Wu L."/>
            <person name="Ma J."/>
        </authorList>
    </citation>
    <scope>NUCLEOTIDE SEQUENCE [LARGE SCALE GENOMIC DNA]</scope>
    <source>
        <strain evidence="3">CCUG 49018</strain>
    </source>
</reference>
<comment type="caution">
    <text evidence="2">The sequence shown here is derived from an EMBL/GenBank/DDBJ whole genome shotgun (WGS) entry which is preliminary data.</text>
</comment>
<accession>A0ABW3VQ70</accession>
<protein>
    <submittedName>
        <fullName evidence="2">Uncharacterized protein</fullName>
    </submittedName>
</protein>
<keyword evidence="3" id="KW-1185">Reference proteome</keyword>
<organism evidence="2 3">
    <name type="scientific">Pseudonocardia benzenivorans</name>
    <dbReference type="NCBI Taxonomy" id="228005"/>
    <lineage>
        <taxon>Bacteria</taxon>
        <taxon>Bacillati</taxon>
        <taxon>Actinomycetota</taxon>
        <taxon>Actinomycetes</taxon>
        <taxon>Pseudonocardiales</taxon>
        <taxon>Pseudonocardiaceae</taxon>
        <taxon>Pseudonocardia</taxon>
    </lineage>
</organism>
<feature type="region of interest" description="Disordered" evidence="1">
    <location>
        <begin position="68"/>
        <end position="90"/>
    </location>
</feature>
<feature type="compositionally biased region" description="Basic and acidic residues" evidence="1">
    <location>
        <begin position="1"/>
        <end position="11"/>
    </location>
</feature>
<dbReference type="Proteomes" id="UP001597182">
    <property type="component" value="Unassembled WGS sequence"/>
</dbReference>